<dbReference type="PATRIC" id="fig|1678840.3.peg.2092"/>
<proteinExistence type="predicted"/>
<dbReference type="Proteomes" id="UP000053370">
    <property type="component" value="Unassembled WGS sequence"/>
</dbReference>
<organism evidence="1">
    <name type="scientific">Flexilinea flocculi</name>
    <dbReference type="NCBI Taxonomy" id="1678840"/>
    <lineage>
        <taxon>Bacteria</taxon>
        <taxon>Bacillati</taxon>
        <taxon>Chloroflexota</taxon>
        <taxon>Anaerolineae</taxon>
        <taxon>Anaerolineales</taxon>
        <taxon>Anaerolineaceae</taxon>
        <taxon>Flexilinea</taxon>
    </lineage>
</organism>
<dbReference type="RefSeq" id="WP_062280568.1">
    <property type="nucleotide sequence ID" value="NZ_DF968181.1"/>
</dbReference>
<dbReference type="OrthoDB" id="5420534at2"/>
<reference evidence="1" key="1">
    <citation type="journal article" date="2015" name="Genome Announc.">
        <title>Draft Genome Sequence of Anaerolineae Strain TC1, a Novel Isolate from a Methanogenic Wastewater Treatment System.</title>
        <authorList>
            <person name="Matsuura N."/>
            <person name="Tourlousse D.M."/>
            <person name="Sun L."/>
            <person name="Toyonaga M."/>
            <person name="Kuroda K."/>
            <person name="Ohashi A."/>
            <person name="Cruz R."/>
            <person name="Yamaguchi T."/>
            <person name="Sekiguchi Y."/>
        </authorList>
    </citation>
    <scope>NUCLEOTIDE SEQUENCE [LARGE SCALE GENOMIC DNA]</scope>
    <source>
        <strain evidence="1">TC1</strain>
    </source>
</reference>
<gene>
    <name evidence="1" type="ORF">ATC1_13730</name>
</gene>
<protein>
    <submittedName>
        <fullName evidence="1">Predicted metal-binding protein</fullName>
    </submittedName>
</protein>
<dbReference type="EMBL" id="DF968181">
    <property type="protein sequence ID" value="GAP40751.1"/>
    <property type="molecule type" value="Genomic_DNA"/>
</dbReference>
<keyword evidence="2" id="KW-1185">Reference proteome</keyword>
<dbReference type="STRING" id="1678840.ATC1_13730"/>
<evidence type="ECO:0000313" key="1">
    <source>
        <dbReference type="EMBL" id="GAP40751.1"/>
    </source>
</evidence>
<evidence type="ECO:0000313" key="2">
    <source>
        <dbReference type="Proteomes" id="UP000053370"/>
    </source>
</evidence>
<dbReference type="Pfam" id="PF10050">
    <property type="entry name" value="DUF2284"/>
    <property type="match status" value="1"/>
</dbReference>
<sequence>MEYNTEALIQEAIDAGFSQAGPLNTKALIFMPEVRDMCRADRCRSYNKNWRCPPACGSIEEAAKSVAAYSFGIIVQSIGKLEDKFDYETMQSTGEYHKEIFSSFIEKLKIRYPDILPMGAGTCTICKKCSYPDEPCRFPEKSISSMEAYGLWVSKVCELSGIPYNNGNLTITYTSCFLLK</sequence>
<accession>A0A0S7BWQ8</accession>
<dbReference type="InterPro" id="IPR019271">
    <property type="entry name" value="DUF2284_metal-binding"/>
</dbReference>
<dbReference type="AlphaFoldDB" id="A0A0S7BWQ8"/>
<name>A0A0S7BWQ8_9CHLR</name>